<accession>A0ABV6R910</accession>
<evidence type="ECO:0008006" key="3">
    <source>
        <dbReference type="Google" id="ProtNLM"/>
    </source>
</evidence>
<protein>
    <recommendedName>
        <fullName evidence="3">Shikimate kinase</fullName>
    </recommendedName>
</protein>
<dbReference type="Proteomes" id="UP001589793">
    <property type="component" value="Unassembled WGS sequence"/>
</dbReference>
<sequence>MDLVFLHGPAAAGKLTTARALEDLVGLPVFHNHLVVDALTAVLPFGSASFVHLREAFWLAVMREAAREDRSLSFTFAPEPTVGHGFAERVRATVEEQGGRVRFVRLEVSEQVQEQRIENPDRAEFHKLNSRATLRRLRATETAAAVEQPPADLVIDTGISSPKASARAIAHAFDLRPRPRTVRYPDPVTGPVPPPS</sequence>
<dbReference type="RefSeq" id="WP_376977284.1">
    <property type="nucleotide sequence ID" value="NZ_JBHLSV010000001.1"/>
</dbReference>
<dbReference type="SUPFAM" id="SSF52540">
    <property type="entry name" value="P-loop containing nucleoside triphosphate hydrolases"/>
    <property type="match status" value="1"/>
</dbReference>
<comment type="caution">
    <text evidence="1">The sequence shown here is derived from an EMBL/GenBank/DDBJ whole genome shotgun (WGS) entry which is preliminary data.</text>
</comment>
<evidence type="ECO:0000313" key="1">
    <source>
        <dbReference type="EMBL" id="MFC0672473.1"/>
    </source>
</evidence>
<organism evidence="1 2">
    <name type="scientific">Brachybacterium hainanense</name>
    <dbReference type="NCBI Taxonomy" id="1541174"/>
    <lineage>
        <taxon>Bacteria</taxon>
        <taxon>Bacillati</taxon>
        <taxon>Actinomycetota</taxon>
        <taxon>Actinomycetes</taxon>
        <taxon>Micrococcales</taxon>
        <taxon>Dermabacteraceae</taxon>
        <taxon>Brachybacterium</taxon>
    </lineage>
</organism>
<evidence type="ECO:0000313" key="2">
    <source>
        <dbReference type="Proteomes" id="UP001589793"/>
    </source>
</evidence>
<dbReference type="InterPro" id="IPR027417">
    <property type="entry name" value="P-loop_NTPase"/>
</dbReference>
<reference evidence="1 2" key="1">
    <citation type="submission" date="2024-09" db="EMBL/GenBank/DDBJ databases">
        <authorList>
            <person name="Sun Q."/>
            <person name="Mori K."/>
        </authorList>
    </citation>
    <scope>NUCLEOTIDE SEQUENCE [LARGE SCALE GENOMIC DNA]</scope>
    <source>
        <strain evidence="1 2">CICC 10874</strain>
    </source>
</reference>
<dbReference type="EMBL" id="JBHLSV010000001">
    <property type="protein sequence ID" value="MFC0672473.1"/>
    <property type="molecule type" value="Genomic_DNA"/>
</dbReference>
<gene>
    <name evidence="1" type="ORF">ACFFF6_00730</name>
</gene>
<keyword evidence="2" id="KW-1185">Reference proteome</keyword>
<proteinExistence type="predicted"/>
<name>A0ABV6R910_9MICO</name>
<dbReference type="Gene3D" id="3.40.50.300">
    <property type="entry name" value="P-loop containing nucleotide triphosphate hydrolases"/>
    <property type="match status" value="1"/>
</dbReference>